<dbReference type="InterPro" id="IPR027417">
    <property type="entry name" value="P-loop_NTPase"/>
</dbReference>
<name>A0A3B0XDH1_9ZZZZ</name>
<dbReference type="GO" id="GO:0042834">
    <property type="term" value="F:peptidoglycan binding"/>
    <property type="evidence" value="ECO:0007669"/>
    <property type="project" value="InterPro"/>
</dbReference>
<keyword evidence="1" id="KW-0812">Transmembrane</keyword>
<evidence type="ECO:0000259" key="2">
    <source>
        <dbReference type="PROSITE" id="PS51724"/>
    </source>
</evidence>
<dbReference type="InterPro" id="IPR052026">
    <property type="entry name" value="ExeA_AAA_ATPase_DNA-bind"/>
</dbReference>
<dbReference type="AlphaFoldDB" id="A0A3B0XDH1"/>
<proteinExistence type="predicted"/>
<keyword evidence="1" id="KW-0472">Membrane</keyword>
<gene>
    <name evidence="3" type="ORF">MNBD_GAMMA08-2424</name>
</gene>
<keyword evidence="1" id="KW-1133">Transmembrane helix</keyword>
<accession>A0A3B0XDH1</accession>
<reference evidence="3" key="1">
    <citation type="submission" date="2018-06" db="EMBL/GenBank/DDBJ databases">
        <authorList>
            <person name="Zhirakovskaya E."/>
        </authorList>
    </citation>
    <scope>NUCLEOTIDE SEQUENCE</scope>
</reference>
<dbReference type="InterPro" id="IPR007730">
    <property type="entry name" value="SPOR-like_dom"/>
</dbReference>
<dbReference type="PANTHER" id="PTHR35894:SF1">
    <property type="entry name" value="PHOSPHORIBULOKINASE _ URIDINE KINASE FAMILY"/>
    <property type="match status" value="1"/>
</dbReference>
<organism evidence="3">
    <name type="scientific">hydrothermal vent metagenome</name>
    <dbReference type="NCBI Taxonomy" id="652676"/>
    <lineage>
        <taxon>unclassified sequences</taxon>
        <taxon>metagenomes</taxon>
        <taxon>ecological metagenomes</taxon>
    </lineage>
</organism>
<feature type="transmembrane region" description="Helical" evidence="1">
    <location>
        <begin position="264"/>
        <end position="286"/>
    </location>
</feature>
<dbReference type="Gene3D" id="3.40.50.300">
    <property type="entry name" value="P-loop containing nucleotide triphosphate hydrolases"/>
    <property type="match status" value="1"/>
</dbReference>
<protein>
    <recommendedName>
        <fullName evidence="2">SPOR domain-containing protein</fullName>
    </recommendedName>
</protein>
<evidence type="ECO:0000313" key="3">
    <source>
        <dbReference type="EMBL" id="VAW62620.1"/>
    </source>
</evidence>
<dbReference type="EMBL" id="UOFH01000222">
    <property type="protein sequence ID" value="VAW62620.1"/>
    <property type="molecule type" value="Genomic_DNA"/>
</dbReference>
<dbReference type="Gene3D" id="3.30.70.1070">
    <property type="entry name" value="Sporulation related repeat"/>
    <property type="match status" value="1"/>
</dbReference>
<dbReference type="InterPro" id="IPR036680">
    <property type="entry name" value="SPOR-like_sf"/>
</dbReference>
<feature type="domain" description="SPOR" evidence="2">
    <location>
        <begin position="446"/>
        <end position="524"/>
    </location>
</feature>
<dbReference type="PROSITE" id="PS51724">
    <property type="entry name" value="SPOR"/>
    <property type="match status" value="1"/>
</dbReference>
<evidence type="ECO:0000256" key="1">
    <source>
        <dbReference type="SAM" id="Phobius"/>
    </source>
</evidence>
<dbReference type="PANTHER" id="PTHR35894">
    <property type="entry name" value="GENERAL SECRETION PATHWAY PROTEIN A-RELATED"/>
    <property type="match status" value="1"/>
</dbReference>
<dbReference type="SUPFAM" id="SSF52540">
    <property type="entry name" value="P-loop containing nucleoside triphosphate hydrolases"/>
    <property type="match status" value="1"/>
</dbReference>
<sequence length="533" mass="59700">MAKKNNNISPCELSASSLDYLGLTKQPFVNEILSGKSFFEHQALTKITDSLTHQAQFSDLLLLVEGAHGAGKTSLFRQFIQTEIPNTKILSVQAEATDTLVQIQQKISIHLQDLGDANHLDENLKSLQMFDQNPILVMDSAHVLSDITLQELFRYQQQLKQQEVNLKILFFANNGMTDTLKKITDIQSDQMYVQNMPEFSPKQAESFIMHRLRNAGFSSEPFFDSSDISQLFKKCDGTPLDIMEKAAPLLERIITRKSKPASTLWIKALAGVLVISALGGGAFIYIADTPSKPIIDAAEIQVDTYVNTPIEKNNSVVKDKPMSQNDVIDLLENDKLPADDIEPATQSNNMDNRGFKSNIIEETETQITTADNTVQPLASNTITTEPLKKITPVVNEPVNAPVKKHPPKKVEEIKLEKPIVKKPEKPNPTIVKLNEMGLQNANWLRQQHDKNWTLQLLGARDPKTLLKFAQHNNLSSNTAWYKTWLSAKPYYVLVHGSYVNRDDARNAVAGLSAPLRSLKPWVKSMKSVHKAIE</sequence>